<organism evidence="4 5">
    <name type="scientific">Micromonospora pisi</name>
    <dbReference type="NCBI Taxonomy" id="589240"/>
    <lineage>
        <taxon>Bacteria</taxon>
        <taxon>Bacillati</taxon>
        <taxon>Actinomycetota</taxon>
        <taxon>Actinomycetes</taxon>
        <taxon>Micromonosporales</taxon>
        <taxon>Micromonosporaceae</taxon>
        <taxon>Micromonospora</taxon>
    </lineage>
</organism>
<evidence type="ECO:0000259" key="2">
    <source>
        <dbReference type="Pfam" id="PF01609"/>
    </source>
</evidence>
<keyword evidence="1" id="KW-0472">Membrane</keyword>
<evidence type="ECO:0000313" key="4">
    <source>
        <dbReference type="EMBL" id="RKR86194.1"/>
    </source>
</evidence>
<feature type="domain" description="Transposase IS4-like" evidence="2">
    <location>
        <begin position="100"/>
        <end position="251"/>
    </location>
</feature>
<dbReference type="Proteomes" id="UP000277671">
    <property type="component" value="Unassembled WGS sequence"/>
</dbReference>
<dbReference type="PANTHER" id="PTHR30007:SF0">
    <property type="entry name" value="TRANSPOSASE"/>
    <property type="match status" value="1"/>
</dbReference>
<dbReference type="InterPro" id="IPR025161">
    <property type="entry name" value="IS402-like_dom"/>
</dbReference>
<dbReference type="Pfam" id="PF13340">
    <property type="entry name" value="DUF4096"/>
    <property type="match status" value="1"/>
</dbReference>
<gene>
    <name evidence="4" type="ORF">BDK92_0417</name>
</gene>
<evidence type="ECO:0000256" key="1">
    <source>
        <dbReference type="SAM" id="Phobius"/>
    </source>
</evidence>
<comment type="caution">
    <text evidence="4">The sequence shown here is derived from an EMBL/GenBank/DDBJ whole genome shotgun (WGS) entry which is preliminary data.</text>
</comment>
<dbReference type="GO" id="GO:0003677">
    <property type="term" value="F:DNA binding"/>
    <property type="evidence" value="ECO:0007669"/>
    <property type="project" value="InterPro"/>
</dbReference>
<evidence type="ECO:0000313" key="5">
    <source>
        <dbReference type="Proteomes" id="UP000277671"/>
    </source>
</evidence>
<keyword evidence="1" id="KW-0812">Transmembrane</keyword>
<feature type="transmembrane region" description="Helical" evidence="1">
    <location>
        <begin position="136"/>
        <end position="155"/>
    </location>
</feature>
<dbReference type="EMBL" id="RBKT01000001">
    <property type="protein sequence ID" value="RKR86194.1"/>
    <property type="molecule type" value="Genomic_DNA"/>
</dbReference>
<evidence type="ECO:0000259" key="3">
    <source>
        <dbReference type="Pfam" id="PF13340"/>
    </source>
</evidence>
<dbReference type="RefSeq" id="WP_121154057.1">
    <property type="nucleotide sequence ID" value="NZ_RBKT01000001.1"/>
</dbReference>
<reference evidence="4 5" key="1">
    <citation type="submission" date="2018-10" db="EMBL/GenBank/DDBJ databases">
        <title>Sequencing the genomes of 1000 actinobacteria strains.</title>
        <authorList>
            <person name="Klenk H.-P."/>
        </authorList>
    </citation>
    <scope>NUCLEOTIDE SEQUENCE [LARGE SCALE GENOMIC DNA]</scope>
    <source>
        <strain evidence="4 5">DSM 45175</strain>
    </source>
</reference>
<dbReference type="Pfam" id="PF01609">
    <property type="entry name" value="DDE_Tnp_1"/>
    <property type="match status" value="1"/>
</dbReference>
<proteinExistence type="predicted"/>
<dbReference type="PANTHER" id="PTHR30007">
    <property type="entry name" value="PHP DOMAIN PROTEIN"/>
    <property type="match status" value="1"/>
</dbReference>
<dbReference type="NCBIfam" id="NF033580">
    <property type="entry name" value="transpos_IS5_3"/>
    <property type="match status" value="1"/>
</dbReference>
<feature type="domain" description="Insertion element IS402-like" evidence="3">
    <location>
        <begin position="11"/>
        <end position="83"/>
    </location>
</feature>
<accession>A0A495JCV5</accession>
<sequence length="278" mass="32377">MERTRTYDSDLTDTEWEIIEPMLPLIKEPGRVPKHPRRDVVDAILYVVRTGCSWRQLPVDFPPWQTVYWQFKQWEKRQVTQRILDRLREEIRLAEGRNPQPSAGIIDSQSVKAADTVGRDTRGYDAGKKINGRKRFIVTDTLGLLVCVWVLAASWQDRDGAKGALVAAYTATPIRYVFADQGFAGRLVDWCRNILHTTLEIVRKPADQEGFVVHPRRWVVERTLAWITSYRRLARDYERDPAVSEALIRWAAINQMVRRLVRGGPARRRQRRTFNQPD</sequence>
<dbReference type="GO" id="GO:0004803">
    <property type="term" value="F:transposase activity"/>
    <property type="evidence" value="ECO:0007669"/>
    <property type="project" value="InterPro"/>
</dbReference>
<dbReference type="GO" id="GO:0006313">
    <property type="term" value="P:DNA transposition"/>
    <property type="evidence" value="ECO:0007669"/>
    <property type="project" value="InterPro"/>
</dbReference>
<protein>
    <submittedName>
        <fullName evidence="4">IS4 family transposase</fullName>
    </submittedName>
</protein>
<dbReference type="AlphaFoldDB" id="A0A495JCV5"/>
<name>A0A495JCV5_9ACTN</name>
<dbReference type="OrthoDB" id="3213859at2"/>
<dbReference type="InterPro" id="IPR002559">
    <property type="entry name" value="Transposase_11"/>
</dbReference>
<keyword evidence="5" id="KW-1185">Reference proteome</keyword>
<keyword evidence="1" id="KW-1133">Transmembrane helix</keyword>